<dbReference type="Pfam" id="PF24758">
    <property type="entry name" value="LRR_At5g56370"/>
    <property type="match status" value="2"/>
</dbReference>
<dbReference type="InterPro" id="IPR036047">
    <property type="entry name" value="F-box-like_dom_sf"/>
</dbReference>
<feature type="region of interest" description="Disordered" evidence="1">
    <location>
        <begin position="1"/>
        <end position="59"/>
    </location>
</feature>
<proteinExistence type="predicted"/>
<dbReference type="InterPro" id="IPR032675">
    <property type="entry name" value="LRR_dom_sf"/>
</dbReference>
<name>A0A5J9U957_9POAL</name>
<dbReference type="CDD" id="cd22160">
    <property type="entry name" value="F-box_AtFBL13-like"/>
    <property type="match status" value="1"/>
</dbReference>
<evidence type="ECO:0000256" key="1">
    <source>
        <dbReference type="SAM" id="MobiDB-lite"/>
    </source>
</evidence>
<dbReference type="InterPro" id="IPR006566">
    <property type="entry name" value="FBD"/>
</dbReference>
<gene>
    <name evidence="3" type="ORF">EJB05_35900</name>
</gene>
<protein>
    <recommendedName>
        <fullName evidence="2">RNase H type-1 domain-containing protein</fullName>
    </recommendedName>
</protein>
<feature type="compositionally biased region" description="Gly residues" evidence="1">
    <location>
        <begin position="46"/>
        <end position="58"/>
    </location>
</feature>
<dbReference type="InterPro" id="IPR002156">
    <property type="entry name" value="RNaseH_domain"/>
</dbReference>
<evidence type="ECO:0000313" key="3">
    <source>
        <dbReference type="EMBL" id="TVU19731.1"/>
    </source>
</evidence>
<dbReference type="PROSITE" id="PS50879">
    <property type="entry name" value="RNASE_H_1"/>
    <property type="match status" value="1"/>
</dbReference>
<dbReference type="EMBL" id="RWGY01000029">
    <property type="protein sequence ID" value="TVU19731.1"/>
    <property type="molecule type" value="Genomic_DNA"/>
</dbReference>
<dbReference type="InterPro" id="IPR055302">
    <property type="entry name" value="F-box_dom-containing"/>
</dbReference>
<dbReference type="Gene3D" id="3.30.420.10">
    <property type="entry name" value="Ribonuclease H-like superfamily/Ribonuclease H"/>
    <property type="match status" value="1"/>
</dbReference>
<keyword evidence="4" id="KW-1185">Reference proteome</keyword>
<dbReference type="InterPro" id="IPR053781">
    <property type="entry name" value="F-box_AtFBL13-like"/>
</dbReference>
<comment type="caution">
    <text evidence="3">The sequence shown here is derived from an EMBL/GenBank/DDBJ whole genome shotgun (WGS) entry which is preliminary data.</text>
</comment>
<evidence type="ECO:0000259" key="2">
    <source>
        <dbReference type="PROSITE" id="PS50879"/>
    </source>
</evidence>
<dbReference type="Pfam" id="PF13456">
    <property type="entry name" value="RVT_3"/>
    <property type="match status" value="1"/>
</dbReference>
<feature type="domain" description="RNase H type-1" evidence="2">
    <location>
        <begin position="562"/>
        <end position="694"/>
    </location>
</feature>
<dbReference type="GO" id="GO:0004523">
    <property type="term" value="F:RNA-DNA hybrid ribonuclease activity"/>
    <property type="evidence" value="ECO:0007669"/>
    <property type="project" value="InterPro"/>
</dbReference>
<dbReference type="SUPFAM" id="SSF81383">
    <property type="entry name" value="F-box domain"/>
    <property type="match status" value="1"/>
</dbReference>
<dbReference type="Gramene" id="TVU19731">
    <property type="protein sequence ID" value="TVU19731"/>
    <property type="gene ID" value="EJB05_35900"/>
</dbReference>
<dbReference type="InterPro" id="IPR044730">
    <property type="entry name" value="RNase_H-like_dom_plant"/>
</dbReference>
<dbReference type="Pfam" id="PF08387">
    <property type="entry name" value="FBD"/>
    <property type="match status" value="1"/>
</dbReference>
<feature type="non-terminal residue" evidence="3">
    <location>
        <position position="1"/>
    </location>
</feature>
<reference evidence="3 4" key="1">
    <citation type="journal article" date="2019" name="Sci. Rep.">
        <title>A high-quality genome of Eragrostis curvula grass provides insights into Poaceae evolution and supports new strategies to enhance forage quality.</title>
        <authorList>
            <person name="Carballo J."/>
            <person name="Santos B.A.C.M."/>
            <person name="Zappacosta D."/>
            <person name="Garbus I."/>
            <person name="Selva J.P."/>
            <person name="Gallo C.A."/>
            <person name="Diaz A."/>
            <person name="Albertini E."/>
            <person name="Caccamo M."/>
            <person name="Echenique V."/>
        </authorList>
    </citation>
    <scope>NUCLEOTIDE SEQUENCE [LARGE SCALE GENOMIC DNA]</scope>
    <source>
        <strain evidence="4">cv. Victoria</strain>
        <tissue evidence="3">Leaf</tissue>
    </source>
</reference>
<dbReference type="CDD" id="cd06222">
    <property type="entry name" value="RNase_H_like"/>
    <property type="match status" value="1"/>
</dbReference>
<dbReference type="Gene3D" id="3.80.10.10">
    <property type="entry name" value="Ribonuclease Inhibitor"/>
    <property type="match status" value="1"/>
</dbReference>
<dbReference type="Proteomes" id="UP000324897">
    <property type="component" value="Chromosome 7"/>
</dbReference>
<dbReference type="InterPro" id="IPR036397">
    <property type="entry name" value="RNaseH_sf"/>
</dbReference>
<accession>A0A5J9U957</accession>
<dbReference type="PANTHER" id="PTHR32141">
    <property type="match status" value="1"/>
</dbReference>
<dbReference type="InterPro" id="IPR012337">
    <property type="entry name" value="RNaseH-like_sf"/>
</dbReference>
<dbReference type="InterPro" id="IPR055411">
    <property type="entry name" value="LRR_FXL15/At3g58940/PEG3-like"/>
</dbReference>
<evidence type="ECO:0000313" key="4">
    <source>
        <dbReference type="Proteomes" id="UP000324897"/>
    </source>
</evidence>
<dbReference type="SUPFAM" id="SSF53098">
    <property type="entry name" value="Ribonuclease H-like"/>
    <property type="match status" value="1"/>
</dbReference>
<dbReference type="SMART" id="SM00579">
    <property type="entry name" value="FBD"/>
    <property type="match status" value="1"/>
</dbReference>
<organism evidence="3 4">
    <name type="scientific">Eragrostis curvula</name>
    <name type="common">weeping love grass</name>
    <dbReference type="NCBI Taxonomy" id="38414"/>
    <lineage>
        <taxon>Eukaryota</taxon>
        <taxon>Viridiplantae</taxon>
        <taxon>Streptophyta</taxon>
        <taxon>Embryophyta</taxon>
        <taxon>Tracheophyta</taxon>
        <taxon>Spermatophyta</taxon>
        <taxon>Magnoliopsida</taxon>
        <taxon>Liliopsida</taxon>
        <taxon>Poales</taxon>
        <taxon>Poaceae</taxon>
        <taxon>PACMAD clade</taxon>
        <taxon>Chloridoideae</taxon>
        <taxon>Eragrostideae</taxon>
        <taxon>Eragrostidinae</taxon>
        <taxon>Eragrostis</taxon>
    </lineage>
</organism>
<dbReference type="PANTHER" id="PTHR32141:SF160">
    <property type="entry name" value="F-BOX DOMAIN-CONTAINING PROTEIN"/>
    <property type="match status" value="1"/>
</dbReference>
<dbReference type="SUPFAM" id="SSF52047">
    <property type="entry name" value="RNI-like"/>
    <property type="match status" value="1"/>
</dbReference>
<sequence length="724" mass="80105">MKRRKSHSQEPPPGRGGAGCSEPRSSGVVTRAQAKKMKSHGREPPGLGGGGGGDGGGPDLISLLPDEILGSIISLLSTREGARTQILSSRWRPLWRSAPLNIDFAGRRVTADVVSGILSQHRGGARRFSLFVSDDLPALLDGWLLSPALQNLEELKFFYDYCPSVSPGPLMPHSALRFSTLRVAEFGFCQFPDVAAHQLHFPNLQRLALRWVTISEDSLHSMLAGCPALNSWELCCKASPQPQRQLMPPSALHFSSTLRIAQFGYCQFPHVVARQAHFPNLEHLKLLSVSISEDSLHAMISGCSALTCLILDYCSGFLQFRISSLKLKRVEMDFIHRDEDEVRLEKLIVESAPCLEILYHRGVYKDNMHISIISAPKLKILGRLADSMSGLQLGSTVFMGLNAVRIATMMRTVKILVLRLGNLRLDVVINFMKCFPCLEKLYIKTFLKSTEAMPPPNCQERIECLDLHLKKLWISYYHHGNRSHVDFAKFFVLNARVLESMVLDVEPKKRSDYWVKRQRRQLQLENRASIGAQLEFVSDALYDINQKHEMSGPLLLLLTGAPHNTYKVNIDGSFMAATGTGGWGFVARDGDGVFLEGGCGNLARVSSPLHAEALSALHSLERAAQLGMTRIILETDATELERALTTSELDWHVLGSLFRRIKEIMSSDFVSCHVRSCPRTCNKVADCLAKYGASDVCSGSSVFMSQVPTFVTHLVSGDLPGANA</sequence>
<dbReference type="AlphaFoldDB" id="A0A5J9U957"/>
<dbReference type="GO" id="GO:0003676">
    <property type="term" value="F:nucleic acid binding"/>
    <property type="evidence" value="ECO:0007669"/>
    <property type="project" value="InterPro"/>
</dbReference>